<dbReference type="PIRSF" id="PIRSF004923">
    <property type="entry name" value="RseC"/>
    <property type="match status" value="1"/>
</dbReference>
<proteinExistence type="predicted"/>
<sequence length="144" mass="15329">MIEEVATVTWSGQGLARVEAARNSACAQCSSRSNCSQGVLSQWSRGRTVEIEVLNPANLALSPGQQVLIGLEEGGLMRASLLLYLVPLLMLVAGALVASVLGASETVQILAAVFMLLVGFVAVRFLTRKTAELSRYQPVLLKTL</sequence>
<gene>
    <name evidence="2" type="ORF">SAMN02745729_10531</name>
</gene>
<evidence type="ECO:0000256" key="1">
    <source>
        <dbReference type="SAM" id="Phobius"/>
    </source>
</evidence>
<keyword evidence="1" id="KW-0472">Membrane</keyword>
<protein>
    <submittedName>
        <fullName evidence="2">Positive regulator of sigma(E), RseC/MucC</fullName>
    </submittedName>
</protein>
<name>A0A1H4CJJ2_9GAMM</name>
<feature type="transmembrane region" description="Helical" evidence="1">
    <location>
        <begin position="81"/>
        <end position="101"/>
    </location>
</feature>
<reference evidence="3" key="1">
    <citation type="submission" date="2016-10" db="EMBL/GenBank/DDBJ databases">
        <authorList>
            <person name="Varghese N."/>
            <person name="Submissions S."/>
        </authorList>
    </citation>
    <scope>NUCLEOTIDE SEQUENCE [LARGE SCALE GENOMIC DNA]</scope>
    <source>
        <strain evidence="3">DSM 11526</strain>
    </source>
</reference>
<dbReference type="AlphaFoldDB" id="A0A1H4CJJ2"/>
<dbReference type="EMBL" id="FNRJ01000005">
    <property type="protein sequence ID" value="SEA60480.1"/>
    <property type="molecule type" value="Genomic_DNA"/>
</dbReference>
<dbReference type="RefSeq" id="WP_091825249.1">
    <property type="nucleotide sequence ID" value="NZ_FNRJ01000005.1"/>
</dbReference>
<keyword evidence="1" id="KW-0812">Transmembrane</keyword>
<evidence type="ECO:0000313" key="2">
    <source>
        <dbReference type="EMBL" id="SEA60480.1"/>
    </source>
</evidence>
<feature type="transmembrane region" description="Helical" evidence="1">
    <location>
        <begin position="107"/>
        <end position="127"/>
    </location>
</feature>
<dbReference type="InterPro" id="IPR007359">
    <property type="entry name" value="SigmaE_reg_RseC_MucC"/>
</dbReference>
<evidence type="ECO:0000313" key="3">
    <source>
        <dbReference type="Proteomes" id="UP000242469"/>
    </source>
</evidence>
<keyword evidence="3" id="KW-1185">Reference proteome</keyword>
<dbReference type="STRING" id="1122198.SAMN02745729_10531"/>
<dbReference type="OrthoDB" id="9795854at2"/>
<dbReference type="PANTHER" id="PTHR35867">
    <property type="entry name" value="PROTEIN RSEC"/>
    <property type="match status" value="1"/>
</dbReference>
<keyword evidence="1" id="KW-1133">Transmembrane helix</keyword>
<organism evidence="2 3">
    <name type="scientific">Marinobacterium iners DSM 11526</name>
    <dbReference type="NCBI Taxonomy" id="1122198"/>
    <lineage>
        <taxon>Bacteria</taxon>
        <taxon>Pseudomonadati</taxon>
        <taxon>Pseudomonadota</taxon>
        <taxon>Gammaproteobacteria</taxon>
        <taxon>Oceanospirillales</taxon>
        <taxon>Oceanospirillaceae</taxon>
        <taxon>Marinobacterium</taxon>
    </lineage>
</organism>
<dbReference type="Proteomes" id="UP000242469">
    <property type="component" value="Unassembled WGS sequence"/>
</dbReference>
<dbReference type="Pfam" id="PF04246">
    <property type="entry name" value="RseC_MucC"/>
    <property type="match status" value="1"/>
</dbReference>
<accession>A0A1H4CJJ2</accession>
<dbReference type="InterPro" id="IPR026268">
    <property type="entry name" value="RseC"/>
</dbReference>
<dbReference type="PANTHER" id="PTHR35867:SF1">
    <property type="entry name" value="PROTEIN RSEC"/>
    <property type="match status" value="1"/>
</dbReference>